<accession>A0AAW6XVQ2</accession>
<evidence type="ECO:0000313" key="1">
    <source>
        <dbReference type="EMBL" id="MDK6900406.1"/>
    </source>
</evidence>
<organism evidence="1 2">
    <name type="scientific">Streptococcus agalactiae</name>
    <dbReference type="NCBI Taxonomy" id="1311"/>
    <lineage>
        <taxon>Bacteria</taxon>
        <taxon>Bacillati</taxon>
        <taxon>Bacillota</taxon>
        <taxon>Bacilli</taxon>
        <taxon>Lactobacillales</taxon>
        <taxon>Streptococcaceae</taxon>
        <taxon>Streptococcus</taxon>
    </lineage>
</organism>
<dbReference type="Proteomes" id="UP001230629">
    <property type="component" value="Unassembled WGS sequence"/>
</dbReference>
<name>A0AAW6XVQ2_STRAG</name>
<proteinExistence type="predicted"/>
<evidence type="ECO:0000313" key="2">
    <source>
        <dbReference type="Proteomes" id="UP001230629"/>
    </source>
</evidence>
<dbReference type="EMBL" id="JASOIH010000054">
    <property type="protein sequence ID" value="MDK6900406.1"/>
    <property type="molecule type" value="Genomic_DNA"/>
</dbReference>
<protein>
    <recommendedName>
        <fullName evidence="3">Phage protein</fullName>
    </recommendedName>
</protein>
<comment type="caution">
    <text evidence="1">The sequence shown here is derived from an EMBL/GenBank/DDBJ whole genome shotgun (WGS) entry which is preliminary data.</text>
</comment>
<sequence>MGAEQPTTKPKKPDLRSISREALQGLDQEEFGMIYELACEEEQRRHTLRVFTANATQLQADLMVATGLPKPGVTWVAPTRVEETYAVGQIVTFEGKLYQSKVPFNFARPGSHAALWELYEGALQDAPEVEVGEYVPPEWAGGHPY</sequence>
<dbReference type="AlphaFoldDB" id="A0AAW6XVQ2"/>
<dbReference type="RefSeq" id="WP_285312072.1">
    <property type="nucleotide sequence ID" value="NZ_JASOIH010000054.1"/>
</dbReference>
<gene>
    <name evidence="1" type="ORF">QP229_10650</name>
</gene>
<reference evidence="1" key="1">
    <citation type="submission" date="2023-05" db="EMBL/GenBank/DDBJ databases">
        <title>Cataloging the Phylogenetic Diversity of Human Bladder Bacteria.</title>
        <authorList>
            <person name="Du J."/>
        </authorList>
    </citation>
    <scope>NUCLEOTIDE SEQUENCE</scope>
    <source>
        <strain evidence="1">UMB8703</strain>
    </source>
</reference>
<feature type="non-terminal residue" evidence="1">
    <location>
        <position position="145"/>
    </location>
</feature>
<evidence type="ECO:0008006" key="3">
    <source>
        <dbReference type="Google" id="ProtNLM"/>
    </source>
</evidence>